<name>A0A0A8ZRN2_ARUDO</name>
<reference evidence="1" key="2">
    <citation type="journal article" date="2015" name="Data Brief">
        <title>Shoot transcriptome of the giant reed, Arundo donax.</title>
        <authorList>
            <person name="Barrero R.A."/>
            <person name="Guerrero F.D."/>
            <person name="Moolhuijzen P."/>
            <person name="Goolsby J.A."/>
            <person name="Tidwell J."/>
            <person name="Bellgard S.E."/>
            <person name="Bellgard M.I."/>
        </authorList>
    </citation>
    <scope>NUCLEOTIDE SEQUENCE</scope>
    <source>
        <tissue evidence="1">Shoot tissue taken approximately 20 cm above the soil surface</tissue>
    </source>
</reference>
<protein>
    <submittedName>
        <fullName evidence="1">Uncharacterized protein</fullName>
    </submittedName>
</protein>
<sequence length="39" mass="4817">MLQHPFTHKLVKFHAISVMLTQNHDLYIYILRFMIFNVR</sequence>
<reference evidence="1" key="1">
    <citation type="submission" date="2014-09" db="EMBL/GenBank/DDBJ databases">
        <authorList>
            <person name="Magalhaes I.L.F."/>
            <person name="Oliveira U."/>
            <person name="Santos F.R."/>
            <person name="Vidigal T.H.D.A."/>
            <person name="Brescovit A.D."/>
            <person name="Santos A.J."/>
        </authorList>
    </citation>
    <scope>NUCLEOTIDE SEQUENCE</scope>
    <source>
        <tissue evidence="1">Shoot tissue taken approximately 20 cm above the soil surface</tissue>
    </source>
</reference>
<proteinExistence type="predicted"/>
<organism evidence="1">
    <name type="scientific">Arundo donax</name>
    <name type="common">Giant reed</name>
    <name type="synonym">Donax arundinaceus</name>
    <dbReference type="NCBI Taxonomy" id="35708"/>
    <lineage>
        <taxon>Eukaryota</taxon>
        <taxon>Viridiplantae</taxon>
        <taxon>Streptophyta</taxon>
        <taxon>Embryophyta</taxon>
        <taxon>Tracheophyta</taxon>
        <taxon>Spermatophyta</taxon>
        <taxon>Magnoliopsida</taxon>
        <taxon>Liliopsida</taxon>
        <taxon>Poales</taxon>
        <taxon>Poaceae</taxon>
        <taxon>PACMAD clade</taxon>
        <taxon>Arundinoideae</taxon>
        <taxon>Arundineae</taxon>
        <taxon>Arundo</taxon>
    </lineage>
</organism>
<accession>A0A0A8ZRN2</accession>
<evidence type="ECO:0000313" key="1">
    <source>
        <dbReference type="EMBL" id="JAD40353.1"/>
    </source>
</evidence>
<dbReference type="EMBL" id="GBRH01257542">
    <property type="protein sequence ID" value="JAD40353.1"/>
    <property type="molecule type" value="Transcribed_RNA"/>
</dbReference>
<dbReference type="AlphaFoldDB" id="A0A0A8ZRN2"/>